<accession>A0ACB0ETF2</accession>
<reference evidence="1" key="1">
    <citation type="submission" date="2023-05" db="EMBL/GenBank/DDBJ databases">
        <authorList>
            <consortium name="ELIXIR-Norway"/>
        </authorList>
    </citation>
    <scope>NUCLEOTIDE SEQUENCE</scope>
</reference>
<proteinExistence type="predicted"/>
<dbReference type="EMBL" id="OX596111">
    <property type="protein sequence ID" value="CAI9704018.1"/>
    <property type="molecule type" value="Genomic_DNA"/>
</dbReference>
<name>A0ACB0ETF2_RANTA</name>
<organism evidence="1 2">
    <name type="scientific">Rangifer tarandus platyrhynchus</name>
    <name type="common">Svalbard reindeer</name>
    <dbReference type="NCBI Taxonomy" id="3082113"/>
    <lineage>
        <taxon>Eukaryota</taxon>
        <taxon>Metazoa</taxon>
        <taxon>Chordata</taxon>
        <taxon>Craniata</taxon>
        <taxon>Vertebrata</taxon>
        <taxon>Euteleostomi</taxon>
        <taxon>Mammalia</taxon>
        <taxon>Eutheria</taxon>
        <taxon>Laurasiatheria</taxon>
        <taxon>Artiodactyla</taxon>
        <taxon>Ruminantia</taxon>
        <taxon>Pecora</taxon>
        <taxon>Cervidae</taxon>
        <taxon>Odocoileinae</taxon>
        <taxon>Rangifer</taxon>
    </lineage>
</organism>
<evidence type="ECO:0000313" key="2">
    <source>
        <dbReference type="Proteomes" id="UP001162501"/>
    </source>
</evidence>
<dbReference type="Proteomes" id="UP001162501">
    <property type="component" value="Chromosome 27"/>
</dbReference>
<gene>
    <name evidence="1" type="ORF">MRATA1EN3_LOCUS15231</name>
</gene>
<sequence>MWQAWHWRGVGTQDCQGAEGEVPQELVSLPLSKWPREPKARGPPHAPPVAALGGHCRGVGLVWSPAGVRLAEEPRLPPGPQTQSSLRPGLSAAQLGSAAGSLRAAVISLQLAWGGLALQCPWPSDTGPPRAASAVPGCPMGACGFPEVGSGN</sequence>
<protein>
    <submittedName>
        <fullName evidence="1">Uncharacterized protein</fullName>
    </submittedName>
</protein>
<evidence type="ECO:0000313" key="1">
    <source>
        <dbReference type="EMBL" id="CAI9704018.1"/>
    </source>
</evidence>